<dbReference type="RefSeq" id="WP_260554125.1">
    <property type="nucleotide sequence ID" value="NZ_CP104263.1"/>
</dbReference>
<feature type="region of interest" description="Disordered" evidence="1">
    <location>
        <begin position="577"/>
        <end position="610"/>
    </location>
</feature>
<keyword evidence="3" id="KW-0540">Nuclease</keyword>
<dbReference type="GO" id="GO:0004519">
    <property type="term" value="F:endonuclease activity"/>
    <property type="evidence" value="ECO:0007669"/>
    <property type="project" value="UniProtKB-KW"/>
</dbReference>
<dbReference type="CDD" id="cd00085">
    <property type="entry name" value="HNHc"/>
    <property type="match status" value="1"/>
</dbReference>
<evidence type="ECO:0000313" key="4">
    <source>
        <dbReference type="Proteomes" id="UP001206924"/>
    </source>
</evidence>
<proteinExistence type="predicted"/>
<sequence>MGLALPGVFCVSAGDAPAAGTVLPPGLMGMLSLQEPGELGQEAALETLERLNAVVCWVQAQQARTVYRLQELTAQNLYPRPDPYAATPGPAASAHAADTATEANFASNANPAAEASNDTASAATGNDRAGGRGCSRGGARGRDWGAQWDGEWVLRATAAEVGALLCLPGVTAQRLVADSEQLCTRCPKTLADLEHGAIDYRRARTVVDQTAGLRLEDSRVLEAGLLPLAPGKTGPQFDRTARRIREGMFPQTIPERHRAAVSDRRVWVEDLPDGIGVLSAFLPAAAAHGIFNGLTGCARGEQKAGDSRTLDQLRADVFVSALTGQTTRSMAEPGMPTGTAAEPTMPTGTAAEPTLGTPMRSAAEPTAVKREPGSRGRPEAAGTGPKLSSRTSEPGVGATPGPDAQQEPGLPGEGWSAGGLRAEVMVLVSAESLLGLSDAPAELNGYGPISAEVARDLLANMGRWTGLLQGGDGEILAVGRQRRIPHALKRWLQARDGTCRFPGCSVAAENCELDHTLPWAVGGPTEHGNLAHLCKKHHRFKTVGLWKARQPEPGIIEWTSPMGRVYRTDAKLHGRDFNGLGSSGTRWSGTGGTVGTGGPSPEPEENMPPF</sequence>
<protein>
    <submittedName>
        <fullName evidence="3">HNH endonuclease</fullName>
    </submittedName>
</protein>
<organism evidence="3 4">
    <name type="scientific">Arthrobacter jinronghuae</name>
    <dbReference type="NCBI Taxonomy" id="2964609"/>
    <lineage>
        <taxon>Bacteria</taxon>
        <taxon>Bacillati</taxon>
        <taxon>Actinomycetota</taxon>
        <taxon>Actinomycetes</taxon>
        <taxon>Micrococcales</taxon>
        <taxon>Micrococcaceae</taxon>
        <taxon>Arthrobacter</taxon>
    </lineage>
</organism>
<dbReference type="InterPro" id="IPR003615">
    <property type="entry name" value="HNH_nuc"/>
</dbReference>
<accession>A0ABT1NSP4</accession>
<feature type="compositionally biased region" description="Gly residues" evidence="1">
    <location>
        <begin position="589"/>
        <end position="598"/>
    </location>
</feature>
<name>A0ABT1NSP4_9MICC</name>
<reference evidence="3 4" key="1">
    <citation type="submission" date="2022-07" db="EMBL/GenBank/DDBJ databases">
        <title>Novel species in genus Arthrobacter.</title>
        <authorList>
            <person name="Liu Y."/>
        </authorList>
    </citation>
    <scope>NUCLEOTIDE SEQUENCE [LARGE SCALE GENOMIC DNA]</scope>
    <source>
        <strain evidence="4">zg-Y859</strain>
    </source>
</reference>
<evidence type="ECO:0000256" key="1">
    <source>
        <dbReference type="SAM" id="MobiDB-lite"/>
    </source>
</evidence>
<feature type="compositionally biased region" description="Basic and acidic residues" evidence="1">
    <location>
        <begin position="367"/>
        <end position="378"/>
    </location>
</feature>
<feature type="compositionally biased region" description="Low complexity" evidence="1">
    <location>
        <begin position="110"/>
        <end position="124"/>
    </location>
</feature>
<dbReference type="Gene3D" id="1.10.30.50">
    <property type="match status" value="1"/>
</dbReference>
<feature type="domain" description="HNH nuclease" evidence="2">
    <location>
        <begin position="487"/>
        <end position="539"/>
    </location>
</feature>
<evidence type="ECO:0000313" key="3">
    <source>
        <dbReference type="EMBL" id="MCQ1949769.1"/>
    </source>
</evidence>
<keyword evidence="3" id="KW-0255">Endonuclease</keyword>
<dbReference type="EMBL" id="JANFLP010000008">
    <property type="protein sequence ID" value="MCQ1949769.1"/>
    <property type="molecule type" value="Genomic_DNA"/>
</dbReference>
<dbReference type="InterPro" id="IPR003870">
    <property type="entry name" value="DUF222"/>
</dbReference>
<feature type="region of interest" description="Disordered" evidence="1">
    <location>
        <begin position="110"/>
        <end position="141"/>
    </location>
</feature>
<dbReference type="Proteomes" id="UP001206924">
    <property type="component" value="Unassembled WGS sequence"/>
</dbReference>
<gene>
    <name evidence="3" type="ORF">NNX28_07475</name>
</gene>
<evidence type="ECO:0000259" key="2">
    <source>
        <dbReference type="SMART" id="SM00507"/>
    </source>
</evidence>
<feature type="region of interest" description="Disordered" evidence="1">
    <location>
        <begin position="324"/>
        <end position="414"/>
    </location>
</feature>
<comment type="caution">
    <text evidence="3">The sequence shown here is derived from an EMBL/GenBank/DDBJ whole genome shotgun (WGS) entry which is preliminary data.</text>
</comment>
<dbReference type="SMART" id="SM00507">
    <property type="entry name" value="HNHc"/>
    <property type="match status" value="1"/>
</dbReference>
<dbReference type="Pfam" id="PF02720">
    <property type="entry name" value="DUF222"/>
    <property type="match status" value="1"/>
</dbReference>
<feature type="compositionally biased region" description="Low complexity" evidence="1">
    <location>
        <begin position="579"/>
        <end position="588"/>
    </location>
</feature>
<keyword evidence="3" id="KW-0378">Hydrolase</keyword>
<keyword evidence="4" id="KW-1185">Reference proteome</keyword>